<name>A0ABV7M392_9GAMM</name>
<protein>
    <submittedName>
        <fullName evidence="1">Uncharacterized protein</fullName>
    </submittedName>
</protein>
<proteinExistence type="predicted"/>
<keyword evidence="2" id="KW-1185">Reference proteome</keyword>
<dbReference type="RefSeq" id="WP_019020796.1">
    <property type="nucleotide sequence ID" value="NZ_BMXD01000017.1"/>
</dbReference>
<sequence length="50" mass="5675">MQKHLSEKQITNVFKEAKTGLSRKELHCKNWWPGDTRSVLAQDAGIGKHA</sequence>
<accession>A0ABV7M392</accession>
<organism evidence="1 2">
    <name type="scientific">Modicisalibacter luteus</name>
    <dbReference type="NCBI Taxonomy" id="453962"/>
    <lineage>
        <taxon>Bacteria</taxon>
        <taxon>Pseudomonadati</taxon>
        <taxon>Pseudomonadota</taxon>
        <taxon>Gammaproteobacteria</taxon>
        <taxon>Oceanospirillales</taxon>
        <taxon>Halomonadaceae</taxon>
        <taxon>Modicisalibacter</taxon>
    </lineage>
</organism>
<dbReference type="Proteomes" id="UP001595640">
    <property type="component" value="Unassembled WGS sequence"/>
</dbReference>
<gene>
    <name evidence="1" type="ORF">ACFOEI_12695</name>
</gene>
<dbReference type="EMBL" id="JBHRUH010000030">
    <property type="protein sequence ID" value="MFC3292920.1"/>
    <property type="molecule type" value="Genomic_DNA"/>
</dbReference>
<comment type="caution">
    <text evidence="1">The sequence shown here is derived from an EMBL/GenBank/DDBJ whole genome shotgun (WGS) entry which is preliminary data.</text>
</comment>
<reference evidence="2" key="1">
    <citation type="journal article" date="2019" name="Int. J. Syst. Evol. Microbiol.">
        <title>The Global Catalogue of Microorganisms (GCM) 10K type strain sequencing project: providing services to taxonomists for standard genome sequencing and annotation.</title>
        <authorList>
            <consortium name="The Broad Institute Genomics Platform"/>
            <consortium name="The Broad Institute Genome Sequencing Center for Infectious Disease"/>
            <person name="Wu L."/>
            <person name="Ma J."/>
        </authorList>
    </citation>
    <scope>NUCLEOTIDE SEQUENCE [LARGE SCALE GENOMIC DNA]</scope>
    <source>
        <strain evidence="2">KCTC 12847</strain>
    </source>
</reference>
<evidence type="ECO:0000313" key="1">
    <source>
        <dbReference type="EMBL" id="MFC3292920.1"/>
    </source>
</evidence>
<evidence type="ECO:0000313" key="2">
    <source>
        <dbReference type="Proteomes" id="UP001595640"/>
    </source>
</evidence>